<reference evidence="3 4" key="1">
    <citation type="submission" date="2020-05" db="EMBL/GenBank/DDBJ databases">
        <title>Identification and distribution of gene clusters putatively required for synthesis of sphingolipid metabolism inhibitors in phylogenetically diverse species of the filamentous fungus Fusarium.</title>
        <authorList>
            <person name="Kim H.-S."/>
            <person name="Busman M."/>
            <person name="Brown D.W."/>
            <person name="Divon H."/>
            <person name="Uhlig S."/>
            <person name="Proctor R.H."/>
        </authorList>
    </citation>
    <scope>NUCLEOTIDE SEQUENCE [LARGE SCALE GENOMIC DNA]</scope>
    <source>
        <strain evidence="3 4">NRRL 66235</strain>
    </source>
</reference>
<feature type="compositionally biased region" description="Basic and acidic residues" evidence="1">
    <location>
        <begin position="148"/>
        <end position="166"/>
    </location>
</feature>
<dbReference type="InterPro" id="IPR046341">
    <property type="entry name" value="SET_dom_sf"/>
</dbReference>
<dbReference type="EMBL" id="JAAOAN010000252">
    <property type="protein sequence ID" value="KAF5714090.1"/>
    <property type="molecule type" value="Genomic_DNA"/>
</dbReference>
<keyword evidence="4" id="KW-1185">Reference proteome</keyword>
<evidence type="ECO:0000259" key="2">
    <source>
        <dbReference type="PROSITE" id="PS50280"/>
    </source>
</evidence>
<name>A0A8H6DEZ5_9HYPO</name>
<evidence type="ECO:0000313" key="3">
    <source>
        <dbReference type="EMBL" id="KAF5714090.1"/>
    </source>
</evidence>
<accession>A0A8H6DEZ5</accession>
<dbReference type="SMART" id="SM00317">
    <property type="entry name" value="SET"/>
    <property type="match status" value="1"/>
</dbReference>
<feature type="region of interest" description="Disordered" evidence="1">
    <location>
        <begin position="148"/>
        <end position="213"/>
    </location>
</feature>
<organism evidence="3 4">
    <name type="scientific">Fusarium mundagurra</name>
    <dbReference type="NCBI Taxonomy" id="1567541"/>
    <lineage>
        <taxon>Eukaryota</taxon>
        <taxon>Fungi</taxon>
        <taxon>Dikarya</taxon>
        <taxon>Ascomycota</taxon>
        <taxon>Pezizomycotina</taxon>
        <taxon>Sordariomycetes</taxon>
        <taxon>Hypocreomycetidae</taxon>
        <taxon>Hypocreales</taxon>
        <taxon>Nectriaceae</taxon>
        <taxon>Fusarium</taxon>
        <taxon>Fusarium fujikuroi species complex</taxon>
    </lineage>
</organism>
<protein>
    <submittedName>
        <fullName evidence="3">SET domain-containing protein</fullName>
    </submittedName>
</protein>
<gene>
    <name evidence="3" type="ORF">FMUND_7592</name>
</gene>
<sequence>MGFDCGFDIYPRLEATAANQVIYQRFLNEIIKEYGEVYDKEGRRSDGKVLATSTESDPSDKSYIWFMVGECPHFPSNPNRCDYFLRFSSKISGRLTSPAEPYIRGVYKIAKKYFGGRVHFWHEMNETGDESQYGYYDWQTIRDASKKLKEQRDLTDPMDEGRETTLHHSPSSQCTSGVPRIPSLGSKQDGSSSQSAQNNCFSPSSPPGTGATKNAYVIRPAQGKGQGLFATSKIHKGTRILSEAPIFKVPRDEPDIEVVDHAIIRALKILDRDHQRAFFGLHNAYGKSHSPFLGIARTNALPLGSEAREVGIFLDASRCNHSCRPNAQNTWNASIGCLTIHALRDIEEGQEITISYLGRRMEFAERQIFLKAKFFFDCSCDLCTLSLVQREKSDLRLRKIQFIDDSLGESTSDYDTGIYLVYTLLQLMEEEGICDAGVPRVYYDAFQIAIANGDEARAKIFAERAYAARVLIQGDDNPETAKLRTLAELPSQHPLYQINKDFPPGITPPQEIDEPKFVDWLWRRNEWSEQPAASSANDPWDIFSDDLPHIYGQFLDDGESESFDSLSTSSIQAALFRSLSKSRFD</sequence>
<evidence type="ECO:0000313" key="4">
    <source>
        <dbReference type="Proteomes" id="UP000544331"/>
    </source>
</evidence>
<dbReference type="InterPro" id="IPR053185">
    <property type="entry name" value="SET_domain_protein"/>
</dbReference>
<dbReference type="InterPro" id="IPR001214">
    <property type="entry name" value="SET_dom"/>
</dbReference>
<dbReference type="PANTHER" id="PTHR47332">
    <property type="entry name" value="SET DOMAIN-CONTAINING PROTEIN 5"/>
    <property type="match status" value="1"/>
</dbReference>
<evidence type="ECO:0000256" key="1">
    <source>
        <dbReference type="SAM" id="MobiDB-lite"/>
    </source>
</evidence>
<dbReference type="CDD" id="cd20071">
    <property type="entry name" value="SET_SMYD"/>
    <property type="match status" value="1"/>
</dbReference>
<dbReference type="PANTHER" id="PTHR47332:SF2">
    <property type="entry name" value="SET-6"/>
    <property type="match status" value="1"/>
</dbReference>
<feature type="compositionally biased region" description="Polar residues" evidence="1">
    <location>
        <begin position="185"/>
        <end position="203"/>
    </location>
</feature>
<comment type="caution">
    <text evidence="3">The sequence shown here is derived from an EMBL/GenBank/DDBJ whole genome shotgun (WGS) entry which is preliminary data.</text>
</comment>
<feature type="domain" description="SET" evidence="2">
    <location>
        <begin position="197"/>
        <end position="357"/>
    </location>
</feature>
<dbReference type="Proteomes" id="UP000544331">
    <property type="component" value="Unassembled WGS sequence"/>
</dbReference>
<dbReference type="PROSITE" id="PS50280">
    <property type="entry name" value="SET"/>
    <property type="match status" value="1"/>
</dbReference>
<dbReference type="Pfam" id="PF00856">
    <property type="entry name" value="SET"/>
    <property type="match status" value="1"/>
</dbReference>
<feature type="compositionally biased region" description="Polar residues" evidence="1">
    <location>
        <begin position="167"/>
        <end position="176"/>
    </location>
</feature>
<dbReference type="SUPFAM" id="SSF82199">
    <property type="entry name" value="SET domain"/>
    <property type="match status" value="1"/>
</dbReference>
<dbReference type="AlphaFoldDB" id="A0A8H6DEZ5"/>
<proteinExistence type="predicted"/>
<dbReference type="OrthoDB" id="265717at2759"/>
<dbReference type="Gene3D" id="2.170.270.10">
    <property type="entry name" value="SET domain"/>
    <property type="match status" value="1"/>
</dbReference>